<dbReference type="GO" id="GO:0008081">
    <property type="term" value="F:phosphoric diester hydrolase activity"/>
    <property type="evidence" value="ECO:0007669"/>
    <property type="project" value="InterPro"/>
</dbReference>
<dbReference type="Gene3D" id="3.20.20.190">
    <property type="entry name" value="Phosphatidylinositol (PI) phosphodiesterase"/>
    <property type="match status" value="1"/>
</dbReference>
<reference evidence="2" key="1">
    <citation type="submission" date="2018-05" db="EMBL/GenBank/DDBJ databases">
        <authorList>
            <person name="Lanie J.A."/>
            <person name="Ng W.-L."/>
            <person name="Kazmierczak K.M."/>
            <person name="Andrzejewski T.M."/>
            <person name="Davidsen T.M."/>
            <person name="Wayne K.J."/>
            <person name="Tettelin H."/>
            <person name="Glass J.I."/>
            <person name="Rusch D."/>
            <person name="Podicherti R."/>
            <person name="Tsui H.-C.T."/>
            <person name="Winkler M.E."/>
        </authorList>
    </citation>
    <scope>NUCLEOTIDE SEQUENCE</scope>
</reference>
<feature type="domain" description="GP-PDE" evidence="1">
    <location>
        <begin position="2"/>
        <end position="215"/>
    </location>
</feature>
<evidence type="ECO:0000313" key="2">
    <source>
        <dbReference type="EMBL" id="SVB12265.1"/>
    </source>
</evidence>
<sequence length="215" mass="25545">MQHLIIHRGLAKKNFKENTLNAFKYCFKKKYGVETDLHCTKDNKIICFHDFNLNRRFKINKKVKDLNYFDLKKISIIKNAEIPLLSDLLKASRNKFPLLLELKPIFSLKNLKKLLIETKKYNKCALISFEEKNIYNLGKLRAKLPKGLLFASTAKIKTIILKSKKSYINFVILHKVFLKNKELSKINKPVYFYPILNKKEFRKYKNKKNLIFENL</sequence>
<dbReference type="InterPro" id="IPR017946">
    <property type="entry name" value="PLC-like_Pdiesterase_TIM-brl"/>
</dbReference>
<accession>A0A382BEM5</accession>
<evidence type="ECO:0000259" key="1">
    <source>
        <dbReference type="PROSITE" id="PS51704"/>
    </source>
</evidence>
<dbReference type="AlphaFoldDB" id="A0A382BEM5"/>
<name>A0A382BEM5_9ZZZZ</name>
<dbReference type="GO" id="GO:0006629">
    <property type="term" value="P:lipid metabolic process"/>
    <property type="evidence" value="ECO:0007669"/>
    <property type="project" value="InterPro"/>
</dbReference>
<dbReference type="Pfam" id="PF03009">
    <property type="entry name" value="GDPD"/>
    <property type="match status" value="1"/>
</dbReference>
<dbReference type="PANTHER" id="PTHR46211">
    <property type="entry name" value="GLYCEROPHOSPHORYL DIESTER PHOSPHODIESTERASE"/>
    <property type="match status" value="1"/>
</dbReference>
<proteinExistence type="predicted"/>
<dbReference type="PANTHER" id="PTHR46211:SF14">
    <property type="entry name" value="GLYCEROPHOSPHODIESTER PHOSPHODIESTERASE"/>
    <property type="match status" value="1"/>
</dbReference>
<organism evidence="2">
    <name type="scientific">marine metagenome</name>
    <dbReference type="NCBI Taxonomy" id="408172"/>
    <lineage>
        <taxon>unclassified sequences</taxon>
        <taxon>metagenomes</taxon>
        <taxon>ecological metagenomes</taxon>
    </lineage>
</organism>
<dbReference type="InterPro" id="IPR030395">
    <property type="entry name" value="GP_PDE_dom"/>
</dbReference>
<dbReference type="EMBL" id="UINC01029479">
    <property type="protein sequence ID" value="SVB12265.1"/>
    <property type="molecule type" value="Genomic_DNA"/>
</dbReference>
<protein>
    <recommendedName>
        <fullName evidence="1">GP-PDE domain-containing protein</fullName>
    </recommendedName>
</protein>
<dbReference type="PROSITE" id="PS51704">
    <property type="entry name" value="GP_PDE"/>
    <property type="match status" value="1"/>
</dbReference>
<gene>
    <name evidence="2" type="ORF">METZ01_LOCUS165119</name>
</gene>
<dbReference type="SUPFAM" id="SSF51695">
    <property type="entry name" value="PLC-like phosphodiesterases"/>
    <property type="match status" value="1"/>
</dbReference>